<sequence>MGITVLFTFVSYRREKKKAEWFEKANNFMTETIDSMRKIPEATLTDVAVKKVGFTSVTLLAEISVNNPYITPIPMVEVAYTLKSLNNVIVIGKVPNPGNLKASGITLLEVDVKVPYSILLGISDWDLDYELLLGLIIDLPLIGDITIPLSQKGEIKLPSITDFFKGGGEAAATEEGEEEKKEKVSTSEVEVVKDDKSKVVV</sequence>
<feature type="region of interest" description="Disordered" evidence="2">
    <location>
        <begin position="168"/>
        <end position="188"/>
    </location>
</feature>
<protein>
    <recommendedName>
        <fullName evidence="3">Water stress and hypersensitive response domain-containing protein</fullName>
    </recommendedName>
</protein>
<dbReference type="InterPro" id="IPR045043">
    <property type="entry name" value="Lea14-like"/>
</dbReference>
<feature type="domain" description="Water stress and hypersensitive response" evidence="3">
    <location>
        <begin position="42"/>
        <end position="154"/>
    </location>
</feature>
<dbReference type="GO" id="GO:0005829">
    <property type="term" value="C:cytosol"/>
    <property type="evidence" value="ECO:0007669"/>
    <property type="project" value="TreeGrafter"/>
</dbReference>
<name>A0AA41VC28_PAPNU</name>
<evidence type="ECO:0000313" key="5">
    <source>
        <dbReference type="Proteomes" id="UP001177140"/>
    </source>
</evidence>
<dbReference type="PANTHER" id="PTHR31459:SF19">
    <property type="entry name" value="DESICCATION-RELATED PROTEIN LEA14-RELATED"/>
    <property type="match status" value="1"/>
</dbReference>
<dbReference type="SUPFAM" id="SSF117070">
    <property type="entry name" value="LEA14-like"/>
    <property type="match status" value="1"/>
</dbReference>
<evidence type="ECO:0000259" key="3">
    <source>
        <dbReference type="SMART" id="SM00769"/>
    </source>
</evidence>
<dbReference type="InterPro" id="IPR013990">
    <property type="entry name" value="WHy-dom"/>
</dbReference>
<dbReference type="Proteomes" id="UP001177140">
    <property type="component" value="Unassembled WGS sequence"/>
</dbReference>
<gene>
    <name evidence="4" type="ORF">MKW94_008723</name>
</gene>
<keyword evidence="5" id="KW-1185">Reference proteome</keyword>
<accession>A0AA41VC28</accession>
<dbReference type="PANTHER" id="PTHR31459">
    <property type="match status" value="1"/>
</dbReference>
<dbReference type="SMART" id="SM00769">
    <property type="entry name" value="WHy"/>
    <property type="match status" value="1"/>
</dbReference>
<dbReference type="GO" id="GO:0009269">
    <property type="term" value="P:response to desiccation"/>
    <property type="evidence" value="ECO:0007669"/>
    <property type="project" value="InterPro"/>
</dbReference>
<comment type="similarity">
    <text evidence="1">Belongs to the LEA type 2 family.</text>
</comment>
<reference evidence="4" key="1">
    <citation type="submission" date="2022-03" db="EMBL/GenBank/DDBJ databases">
        <title>A functionally conserved STORR gene fusion in Papaver species that diverged 16.8 million years ago.</title>
        <authorList>
            <person name="Catania T."/>
        </authorList>
    </citation>
    <scope>NUCLEOTIDE SEQUENCE</scope>
    <source>
        <strain evidence="4">S-191538</strain>
    </source>
</reference>
<evidence type="ECO:0000256" key="2">
    <source>
        <dbReference type="SAM" id="MobiDB-lite"/>
    </source>
</evidence>
<dbReference type="Gene3D" id="2.60.40.1820">
    <property type="match status" value="1"/>
</dbReference>
<organism evidence="4 5">
    <name type="scientific">Papaver nudicaule</name>
    <name type="common">Iceland poppy</name>
    <dbReference type="NCBI Taxonomy" id="74823"/>
    <lineage>
        <taxon>Eukaryota</taxon>
        <taxon>Viridiplantae</taxon>
        <taxon>Streptophyta</taxon>
        <taxon>Embryophyta</taxon>
        <taxon>Tracheophyta</taxon>
        <taxon>Spermatophyta</taxon>
        <taxon>Magnoliopsida</taxon>
        <taxon>Ranunculales</taxon>
        <taxon>Papaveraceae</taxon>
        <taxon>Papaveroideae</taxon>
        <taxon>Papaver</taxon>
    </lineage>
</organism>
<dbReference type="InterPro" id="IPR004864">
    <property type="entry name" value="LEA_2"/>
</dbReference>
<feature type="compositionally biased region" description="Basic and acidic residues" evidence="2">
    <location>
        <begin position="178"/>
        <end position="188"/>
    </location>
</feature>
<dbReference type="AlphaFoldDB" id="A0AA41VC28"/>
<evidence type="ECO:0000313" key="4">
    <source>
        <dbReference type="EMBL" id="MCL7036753.1"/>
    </source>
</evidence>
<evidence type="ECO:0000256" key="1">
    <source>
        <dbReference type="ARBA" id="ARBA00005960"/>
    </source>
</evidence>
<dbReference type="Pfam" id="PF03168">
    <property type="entry name" value="LEA_2"/>
    <property type="match status" value="1"/>
</dbReference>
<proteinExistence type="inferred from homology"/>
<comment type="caution">
    <text evidence="4">The sequence shown here is derived from an EMBL/GenBank/DDBJ whole genome shotgun (WGS) entry which is preliminary data.</text>
</comment>
<dbReference type="EMBL" id="JAJJMA010171483">
    <property type="protein sequence ID" value="MCL7036753.1"/>
    <property type="molecule type" value="Genomic_DNA"/>
</dbReference>